<dbReference type="Pfam" id="PF14679">
    <property type="entry name" value="FANCI_HD1"/>
    <property type="match status" value="1"/>
</dbReference>
<dbReference type="Pfam" id="PF14678">
    <property type="entry name" value="FANCI_S4"/>
    <property type="match status" value="1"/>
</dbReference>
<name>A0A834MQQ5_VESVU</name>
<feature type="domain" description="FANCI solenoid 1" evidence="2">
    <location>
        <begin position="62"/>
        <end position="277"/>
    </location>
</feature>
<dbReference type="Proteomes" id="UP000614350">
    <property type="component" value="Unassembled WGS sequence"/>
</dbReference>
<gene>
    <name evidence="8" type="ORF">HZH66_014024</name>
</gene>
<comment type="caution">
    <text evidence="8">The sequence shown here is derived from an EMBL/GenBank/DDBJ whole genome shotgun (WGS) entry which is preliminary data.</text>
</comment>
<dbReference type="PANTHER" id="PTHR21818:SF0">
    <property type="entry name" value="FANCONI ANEMIA GROUP I PROTEIN"/>
    <property type="match status" value="1"/>
</dbReference>
<feature type="domain" description="FANCI helical" evidence="6">
    <location>
        <begin position="282"/>
        <end position="364"/>
    </location>
</feature>
<evidence type="ECO:0000256" key="1">
    <source>
        <dbReference type="SAM" id="MobiDB-lite"/>
    </source>
</evidence>
<evidence type="ECO:0000313" key="8">
    <source>
        <dbReference type="EMBL" id="KAF7381630.1"/>
    </source>
</evidence>
<reference evidence="8" key="1">
    <citation type="journal article" date="2020" name="G3 (Bethesda)">
        <title>High-Quality Assemblies for Three Invasive Social Wasps from the &lt;i&gt;Vespula&lt;/i&gt; Genus.</title>
        <authorList>
            <person name="Harrop T.W.R."/>
            <person name="Guhlin J."/>
            <person name="McLaughlin G.M."/>
            <person name="Permina E."/>
            <person name="Stockwell P."/>
            <person name="Gilligan J."/>
            <person name="Le Lec M.F."/>
            <person name="Gruber M.A.M."/>
            <person name="Quinn O."/>
            <person name="Lovegrove M."/>
            <person name="Duncan E.J."/>
            <person name="Remnant E.J."/>
            <person name="Van Eeckhoven J."/>
            <person name="Graham B."/>
            <person name="Knapp R.A."/>
            <person name="Langford K.W."/>
            <person name="Kronenberg Z."/>
            <person name="Press M.O."/>
            <person name="Eacker S.M."/>
            <person name="Wilson-Rankin E.E."/>
            <person name="Purcell J."/>
            <person name="Lester P.J."/>
            <person name="Dearden P.K."/>
        </authorList>
    </citation>
    <scope>NUCLEOTIDE SEQUENCE</scope>
    <source>
        <strain evidence="8">Marl-1</strain>
    </source>
</reference>
<dbReference type="PANTHER" id="PTHR21818">
    <property type="entry name" value="BC025462 PROTEIN"/>
    <property type="match status" value="1"/>
</dbReference>
<dbReference type="InterPro" id="IPR029315">
    <property type="entry name" value="FANCI_S2"/>
</dbReference>
<dbReference type="InterPro" id="IPR029314">
    <property type="entry name" value="FANCI_S4"/>
</dbReference>
<organism evidence="8 9">
    <name type="scientific">Vespula vulgaris</name>
    <name type="common">Yellow jacket</name>
    <name type="synonym">Wasp</name>
    <dbReference type="NCBI Taxonomy" id="7454"/>
    <lineage>
        <taxon>Eukaryota</taxon>
        <taxon>Metazoa</taxon>
        <taxon>Ecdysozoa</taxon>
        <taxon>Arthropoda</taxon>
        <taxon>Hexapoda</taxon>
        <taxon>Insecta</taxon>
        <taxon>Pterygota</taxon>
        <taxon>Neoptera</taxon>
        <taxon>Endopterygota</taxon>
        <taxon>Hymenoptera</taxon>
        <taxon>Apocrita</taxon>
        <taxon>Aculeata</taxon>
        <taxon>Vespoidea</taxon>
        <taxon>Vespidae</taxon>
        <taxon>Vespinae</taxon>
        <taxon>Vespula</taxon>
    </lineage>
</organism>
<dbReference type="InterPro" id="IPR029313">
    <property type="entry name" value="FANCI_S3"/>
</dbReference>
<evidence type="ECO:0000259" key="6">
    <source>
        <dbReference type="Pfam" id="PF14679"/>
    </source>
</evidence>
<feature type="domain" description="FANCI solenoid 2" evidence="3">
    <location>
        <begin position="372"/>
        <end position="520"/>
    </location>
</feature>
<evidence type="ECO:0000259" key="7">
    <source>
        <dbReference type="Pfam" id="PF14680"/>
    </source>
</evidence>
<evidence type="ECO:0000259" key="5">
    <source>
        <dbReference type="Pfam" id="PF14678"/>
    </source>
</evidence>
<dbReference type="Pfam" id="PF14675">
    <property type="entry name" value="FANCI_S1"/>
    <property type="match status" value="1"/>
</dbReference>
<feature type="domain" description="FANCI solenoid 3" evidence="4">
    <location>
        <begin position="805"/>
        <end position="1017"/>
    </location>
</feature>
<dbReference type="InterPro" id="IPR029312">
    <property type="entry name" value="FANCI_HD2"/>
</dbReference>
<dbReference type="InterPro" id="IPR029308">
    <property type="entry name" value="FANCI_S1"/>
</dbReference>
<evidence type="ECO:0000259" key="2">
    <source>
        <dbReference type="Pfam" id="PF14675"/>
    </source>
</evidence>
<proteinExistence type="predicted"/>
<dbReference type="Pfam" id="PF14676">
    <property type="entry name" value="FANCI_S2"/>
    <property type="match status" value="1"/>
</dbReference>
<feature type="domain" description="FANCI solenoid 4" evidence="5">
    <location>
        <begin position="1029"/>
        <end position="1272"/>
    </location>
</feature>
<evidence type="ECO:0000259" key="4">
    <source>
        <dbReference type="Pfam" id="PF14677"/>
    </source>
</evidence>
<dbReference type="InterPro" id="IPR029310">
    <property type="entry name" value="FANCI_HD1"/>
</dbReference>
<sequence>MYAKLQDMMSRKNRSQLHGFIQNANVEELCKVLCDKIHSTDIVKVLDEILQAFYNTEKFSENKLKVVKGIIKTLGSSKVSNSHAEEIISLIAMDFPNFSKNCLIQLVQFSTSNIYSNKDNFYSWKDLLPILLEILEQEKYIDYMNSEVTGSEYKALIVKSICNSQWEPSIAPCLAKMFGDMILEKKDLNVVIIALCHKLSMIALNEIPPFVYQTLRLCSNSSCIHLIVSLRKYFASYYSDANNEKKEKNFEDICTTSLREIQDAESNVLFHIHHATQLHYKCIKDLILVFKKFSMVPEYVLEPFILSTIFIVSSVHEEQVFEILHQTILRKMQDDEKCKNSAWLKSLMHNNCDIMNVIDQVIANSDKNRHVILKGIMDLGFVLMDTEHAGGKVNKYPTHKIGIQILQRLMKKRHEICGSVLQLLTDKIMAGGLLISQYTDCLAYMCSKLAMNVLDFQTYIITLLDQLLCVPGTAAVQILYAVLPLIHVSSNVKDNLMLALRKALYRKGICTRKMAVTGFLELLKMLKMNSIKNLSNDYSKNSSMSTTLSISTTILTQVILEQHNNTGNNYGCNKRLCIDILNILKKCFTQEFEVRSHLYEGLYEVVIKNPDLSEYIVEILLAQLNLYFETDENVLPPLKIDLSADINDVQIVPKEPIATLISVLQAIYIKTASEDWEILNKIAIILESLCARMAQTELEHLNLDDTMNLLDNTPKSQQKLHNLKEMIGVYESLISFRVNCWVNESKNIAKGIYDLFKGYNRLMDIIKNIRKKRGNKNKKNKDANNTTLKKKSHSDIIKLPNGNINLNTICKILELHYLDKWADNDEVKILRSHRDFYHYILRSCISTFQTIISLSIPEFEKHKKQYIKIYHEIGELLYKNVILEFRNAFNDDQQGTLLALDCFKEYCCLICSKFSSQLSQFLCSMCNQEPTESFNVQLEAFILSFQVPLKISFNQDSDEDELYKKVSLILLEIIQQFVHQLNFQEENVEKIFEWIRQCSQMEGISVPAAILILQILLWIEDCDKDYGEILNDVCFEISEKLGMIHKIETSTNEKYKIINESTVVQAYSILNHYIKNKLDNVSWFLERLKAEFATMNVVNVNNEQQDLVEKERSLCRQLSYIIQILYILANISIDPGQSTNSIFKNLQQLYNILSKLTKYFYNKSSSGNAAFHAVRFIQVIQLAGKPLKSTFYNLVTHIEESQSKDKKRLKTDTNIQKNHILRETKLIPRVVYEIEQFSKEVLLLAKKTGVPLENYIKHSVTRDFRILGSQLTESLEQMDVSMLSTQRTNVTNINNSLAHDSDNTSSSITEHSMTES</sequence>
<feature type="domain" description="FANCI helical" evidence="7">
    <location>
        <begin position="552"/>
        <end position="767"/>
    </location>
</feature>
<dbReference type="EMBL" id="JACSEA010000020">
    <property type="protein sequence ID" value="KAF7381630.1"/>
    <property type="molecule type" value="Genomic_DNA"/>
</dbReference>
<keyword evidence="9" id="KW-1185">Reference proteome</keyword>
<dbReference type="Pfam" id="PF14677">
    <property type="entry name" value="FANCI_S3"/>
    <property type="match status" value="1"/>
</dbReference>
<evidence type="ECO:0000259" key="3">
    <source>
        <dbReference type="Pfam" id="PF14676"/>
    </source>
</evidence>
<evidence type="ECO:0000313" key="9">
    <source>
        <dbReference type="Proteomes" id="UP000614350"/>
    </source>
</evidence>
<accession>A0A834MQQ5</accession>
<dbReference type="GO" id="GO:0070182">
    <property type="term" value="F:DNA polymerase binding"/>
    <property type="evidence" value="ECO:0007669"/>
    <property type="project" value="TreeGrafter"/>
</dbReference>
<dbReference type="InterPro" id="IPR026171">
    <property type="entry name" value="FANCI"/>
</dbReference>
<dbReference type="GO" id="GO:0006281">
    <property type="term" value="P:DNA repair"/>
    <property type="evidence" value="ECO:0007669"/>
    <property type="project" value="InterPro"/>
</dbReference>
<evidence type="ECO:0008006" key="10">
    <source>
        <dbReference type="Google" id="ProtNLM"/>
    </source>
</evidence>
<feature type="region of interest" description="Disordered" evidence="1">
    <location>
        <begin position="1294"/>
        <end position="1316"/>
    </location>
</feature>
<dbReference type="Pfam" id="PF14680">
    <property type="entry name" value="FANCI_HD2"/>
    <property type="match status" value="1"/>
</dbReference>
<protein>
    <recommendedName>
        <fullName evidence="10">Fanconi anemia group I protein</fullName>
    </recommendedName>
</protein>